<comment type="similarity">
    <text evidence="1">Belongs to the CIA30 family.</text>
</comment>
<dbReference type="Pfam" id="PF08547">
    <property type="entry name" value="CIA30"/>
    <property type="match status" value="1"/>
</dbReference>
<proteinExistence type="inferred from homology"/>
<dbReference type="SUPFAM" id="SSF49785">
    <property type="entry name" value="Galactose-binding domain-like"/>
    <property type="match status" value="1"/>
</dbReference>
<dbReference type="InterPro" id="IPR008979">
    <property type="entry name" value="Galactose-bd-like_sf"/>
</dbReference>
<gene>
    <name evidence="3" type="ORF">DS909_19175</name>
</gene>
<evidence type="ECO:0000256" key="1">
    <source>
        <dbReference type="ARBA" id="ARBA00007884"/>
    </source>
</evidence>
<dbReference type="PANTHER" id="PTHR13194:SF19">
    <property type="entry name" value="NAD(P)-BINDING ROSSMANN-FOLD SUPERFAMILY PROTEIN"/>
    <property type="match status" value="1"/>
</dbReference>
<accession>A0A366WPJ7</accession>
<dbReference type="InterPro" id="IPR039131">
    <property type="entry name" value="NDUFAF1"/>
</dbReference>
<dbReference type="EMBL" id="QOCE01000046">
    <property type="protein sequence ID" value="RBW51336.1"/>
    <property type="molecule type" value="Genomic_DNA"/>
</dbReference>
<evidence type="ECO:0000313" key="3">
    <source>
        <dbReference type="EMBL" id="RBW51336.1"/>
    </source>
</evidence>
<name>A0A366WPJ7_9RHOB</name>
<organism evidence="3 4">
    <name type="scientific">Phaeobacter gallaeciensis</name>
    <dbReference type="NCBI Taxonomy" id="60890"/>
    <lineage>
        <taxon>Bacteria</taxon>
        <taxon>Pseudomonadati</taxon>
        <taxon>Pseudomonadota</taxon>
        <taxon>Alphaproteobacteria</taxon>
        <taxon>Rhodobacterales</taxon>
        <taxon>Roseobacteraceae</taxon>
        <taxon>Phaeobacter</taxon>
    </lineage>
</organism>
<dbReference type="PANTHER" id="PTHR13194">
    <property type="entry name" value="COMPLEX I INTERMEDIATE-ASSOCIATED PROTEIN 30"/>
    <property type="match status" value="1"/>
</dbReference>
<dbReference type="InterPro" id="IPR013857">
    <property type="entry name" value="NADH-UbQ_OxRdtase-assoc_prot30"/>
</dbReference>
<keyword evidence="3" id="KW-0830">Ubiquinone</keyword>
<evidence type="ECO:0000259" key="2">
    <source>
        <dbReference type="Pfam" id="PF08547"/>
    </source>
</evidence>
<sequence length="185" mass="20703">MPRFKKSFFAAVFILGWGAGLQAEERMFEDFEAEPAKRWDFVADTVMGGVSTGSVEFVQEQGVSFARLTGAVSTENNGGFIQFRRQLEKPLSDTVVGVRVVLRGNSESYFIHLRTTGTILPWQYYQADFASTEGWSEIRLPLTSFEPSGRLLRKTPTARSISSIGVVAFGRDHSAQIDVQEIDFY</sequence>
<evidence type="ECO:0000313" key="4">
    <source>
        <dbReference type="Proteomes" id="UP000252706"/>
    </source>
</evidence>
<reference evidence="3 4" key="1">
    <citation type="submission" date="2018-07" db="EMBL/GenBank/DDBJ databases">
        <title>Modular assembly of carbohydrate-degrading microbial communities in the ocean.</title>
        <authorList>
            <person name="Enke T.N."/>
            <person name="Datta M.S."/>
            <person name="Schwartzman J.A."/>
            <person name="Cermak N."/>
            <person name="Schmitz D.A."/>
            <person name="Barrere J."/>
            <person name="Cordero O.X."/>
        </authorList>
    </citation>
    <scope>NUCLEOTIDE SEQUENCE [LARGE SCALE GENOMIC DNA]</scope>
    <source>
        <strain evidence="3 4">C3M10</strain>
    </source>
</reference>
<dbReference type="OrthoDB" id="442188at2"/>
<dbReference type="AlphaFoldDB" id="A0A366WPJ7"/>
<feature type="domain" description="NADH:ubiquinone oxidoreductase intermediate-associated protein 30" evidence="2">
    <location>
        <begin position="33"/>
        <end position="171"/>
    </location>
</feature>
<protein>
    <submittedName>
        <fullName evidence="3">NADH ubiquinone oxidoreductase</fullName>
    </submittedName>
</protein>
<dbReference type="Proteomes" id="UP000252706">
    <property type="component" value="Unassembled WGS sequence"/>
</dbReference>
<comment type="caution">
    <text evidence="3">The sequence shown here is derived from an EMBL/GenBank/DDBJ whole genome shotgun (WGS) entry which is preliminary data.</text>
</comment>